<feature type="transmembrane region" description="Helical" evidence="6">
    <location>
        <begin position="102"/>
        <end position="134"/>
    </location>
</feature>
<feature type="transmembrane region" description="Helical" evidence="6">
    <location>
        <begin position="402"/>
        <end position="422"/>
    </location>
</feature>
<gene>
    <name evidence="9" type="ORF">C2R22_12590</name>
</gene>
<accession>A0A2I8VKC2</accession>
<feature type="transmembrane region" description="Helical" evidence="6">
    <location>
        <begin position="243"/>
        <end position="266"/>
    </location>
</feature>
<feature type="domain" description="MgtC/SapB/SrpB/YhiD N-terminal" evidence="7">
    <location>
        <begin position="22"/>
        <end position="141"/>
    </location>
</feature>
<dbReference type="OrthoDB" id="187863at2157"/>
<keyword evidence="4 6" id="KW-1133">Transmembrane helix</keyword>
<dbReference type="Pfam" id="PF02308">
    <property type="entry name" value="MgtC"/>
    <property type="match status" value="1"/>
</dbReference>
<evidence type="ECO:0000256" key="5">
    <source>
        <dbReference type="ARBA" id="ARBA00023136"/>
    </source>
</evidence>
<protein>
    <submittedName>
        <fullName evidence="9">MgtC/SapB transporter</fullName>
    </submittedName>
</protein>
<feature type="transmembrane region" description="Helical" evidence="6">
    <location>
        <begin position="272"/>
        <end position="292"/>
    </location>
</feature>
<feature type="transmembrane region" description="Helical" evidence="6">
    <location>
        <begin position="69"/>
        <end position="90"/>
    </location>
</feature>
<dbReference type="Pfam" id="PF13194">
    <property type="entry name" value="DUF4010"/>
    <property type="match status" value="1"/>
</dbReference>
<evidence type="ECO:0000259" key="8">
    <source>
        <dbReference type="Pfam" id="PF13194"/>
    </source>
</evidence>
<comment type="subcellular location">
    <subcellularLocation>
        <location evidence="1">Cell membrane</location>
        <topology evidence="1">Multi-pass membrane protein</topology>
    </subcellularLocation>
</comment>
<evidence type="ECO:0000259" key="7">
    <source>
        <dbReference type="Pfam" id="PF02308"/>
    </source>
</evidence>
<evidence type="ECO:0000256" key="6">
    <source>
        <dbReference type="SAM" id="Phobius"/>
    </source>
</evidence>
<keyword evidence="5 6" id="KW-0472">Membrane</keyword>
<dbReference type="PANTHER" id="PTHR39084:SF1">
    <property type="entry name" value="DUF4010 DOMAIN-CONTAINING PROTEIN"/>
    <property type="match status" value="1"/>
</dbReference>
<evidence type="ECO:0000256" key="4">
    <source>
        <dbReference type="ARBA" id="ARBA00022989"/>
    </source>
</evidence>
<dbReference type="RefSeq" id="WP_103426065.1">
    <property type="nucleotide sequence ID" value="NZ_CP026309.1"/>
</dbReference>
<feature type="transmembrane region" description="Helical" evidence="6">
    <location>
        <begin position="15"/>
        <end position="34"/>
    </location>
</feature>
<evidence type="ECO:0000313" key="9">
    <source>
        <dbReference type="EMBL" id="AUV82376.1"/>
    </source>
</evidence>
<dbReference type="KEGG" id="srub:C2R22_12590"/>
<feature type="domain" description="DUF4010" evidence="8">
    <location>
        <begin position="190"/>
        <end position="392"/>
    </location>
</feature>
<keyword evidence="10" id="KW-1185">Reference proteome</keyword>
<name>A0A2I8VKC2_9EURY</name>
<sequence length="423" mass="43730">MFSPLQVDLVFEELLVQPAVLLSLAALLGLFLGLEREWSDIDAGMRTFSLTGLAGGVFTLVARETGIESAFLVGGLFVLVQAASFSFAAFRTEGSLHLTTSASLLVAYGVGALVVSEFVLAGVTVAVVSSLLLVLKRELHDFAGTLSRDELRSASEFAILAFVVFPLLPADDITVQNVTLEPRIAWLMVVTVAGIGFVNYVVVRTYGGIGVVVTGFFGGLASSTAVVGSTLDHVRRRPELESFAVAAVLLADAAMAVRNLVITLAFSYPSPLLAAVVPLGVFVVGAVAVALWTANREEEVDLDLGSPFSLRNALGFGAVFLLILAAGTVAQTEFGTAGLYASSFVSGLVSSAGATTTAVLLYRGGSVTGANAVVAVLLATTASVLVKTALALAGPRSFTRAVVRWSVVLLLTSGGATLLVTVV</sequence>
<dbReference type="GO" id="GO:0005886">
    <property type="term" value="C:plasma membrane"/>
    <property type="evidence" value="ECO:0007669"/>
    <property type="project" value="UniProtKB-SubCell"/>
</dbReference>
<proteinExistence type="predicted"/>
<evidence type="ECO:0000256" key="2">
    <source>
        <dbReference type="ARBA" id="ARBA00022475"/>
    </source>
</evidence>
<dbReference type="InterPro" id="IPR025105">
    <property type="entry name" value="DUF4010"/>
</dbReference>
<dbReference type="PANTHER" id="PTHR39084">
    <property type="entry name" value="MEMBRANE PROTEIN-RELATED"/>
    <property type="match status" value="1"/>
</dbReference>
<dbReference type="InterPro" id="IPR003416">
    <property type="entry name" value="MgtC/SapB/SrpB/YhiD_fam"/>
</dbReference>
<dbReference type="AlphaFoldDB" id="A0A2I8VKC2"/>
<feature type="transmembrane region" description="Helical" evidence="6">
    <location>
        <begin position="369"/>
        <end position="390"/>
    </location>
</feature>
<reference evidence="9 10" key="1">
    <citation type="submission" date="2018-01" db="EMBL/GenBank/DDBJ databases">
        <title>Complete genome sequence of Salinigranum rubrum GX10T, an extremely halophilic archaeon isolated from a marine solar saltern.</title>
        <authorList>
            <person name="Han S."/>
        </authorList>
    </citation>
    <scope>NUCLEOTIDE SEQUENCE [LARGE SCALE GENOMIC DNA]</scope>
    <source>
        <strain evidence="9 10">GX10</strain>
    </source>
</reference>
<feature type="transmembrane region" description="Helical" evidence="6">
    <location>
        <begin position="209"/>
        <end position="231"/>
    </location>
</feature>
<dbReference type="PRINTS" id="PR01837">
    <property type="entry name" value="MGTCSAPBPROT"/>
</dbReference>
<feature type="transmembrane region" description="Helical" evidence="6">
    <location>
        <begin position="184"/>
        <end position="203"/>
    </location>
</feature>
<keyword evidence="2" id="KW-1003">Cell membrane</keyword>
<dbReference type="InterPro" id="IPR049177">
    <property type="entry name" value="MgtC_SapB_SrpB_YhiD_N"/>
</dbReference>
<evidence type="ECO:0000313" key="10">
    <source>
        <dbReference type="Proteomes" id="UP000236584"/>
    </source>
</evidence>
<organism evidence="9 10">
    <name type="scientific">Salinigranum rubrum</name>
    <dbReference type="NCBI Taxonomy" id="755307"/>
    <lineage>
        <taxon>Archaea</taxon>
        <taxon>Methanobacteriati</taxon>
        <taxon>Methanobacteriota</taxon>
        <taxon>Stenosarchaea group</taxon>
        <taxon>Halobacteria</taxon>
        <taxon>Halobacteriales</taxon>
        <taxon>Haloferacaceae</taxon>
        <taxon>Salinigranum</taxon>
    </lineage>
</organism>
<feature type="transmembrane region" description="Helical" evidence="6">
    <location>
        <begin position="313"/>
        <end position="331"/>
    </location>
</feature>
<dbReference type="EMBL" id="CP026309">
    <property type="protein sequence ID" value="AUV82376.1"/>
    <property type="molecule type" value="Genomic_DNA"/>
</dbReference>
<feature type="transmembrane region" description="Helical" evidence="6">
    <location>
        <begin position="337"/>
        <end position="362"/>
    </location>
</feature>
<evidence type="ECO:0000256" key="1">
    <source>
        <dbReference type="ARBA" id="ARBA00004651"/>
    </source>
</evidence>
<dbReference type="GeneID" id="35592943"/>
<keyword evidence="3 6" id="KW-0812">Transmembrane</keyword>
<evidence type="ECO:0000256" key="3">
    <source>
        <dbReference type="ARBA" id="ARBA00022692"/>
    </source>
</evidence>
<feature type="transmembrane region" description="Helical" evidence="6">
    <location>
        <begin position="154"/>
        <end position="172"/>
    </location>
</feature>
<dbReference type="Proteomes" id="UP000236584">
    <property type="component" value="Chromosome"/>
</dbReference>